<dbReference type="OrthoDB" id="7772923at2759"/>
<dbReference type="PANTHER" id="PTHR43844:SF1">
    <property type="entry name" value="METHIONINE SYNTHASE"/>
    <property type="match status" value="1"/>
</dbReference>
<evidence type="ECO:0000313" key="2">
    <source>
        <dbReference type="Proteomes" id="UP001150904"/>
    </source>
</evidence>
<dbReference type="EMBL" id="JAPQKR010000016">
    <property type="protein sequence ID" value="KAJ5191296.1"/>
    <property type="molecule type" value="Genomic_DNA"/>
</dbReference>
<protein>
    <submittedName>
        <fullName evidence="1">Uncharacterized protein</fullName>
    </submittedName>
</protein>
<accession>A0A9W9JBK3</accession>
<dbReference type="InterPro" id="IPR038071">
    <property type="entry name" value="UROD/MetE-like_sf"/>
</dbReference>
<sequence length="74" mass="8618">MPSKWMTSNSCNAAISQRPADMKIGMHLYRGNYRRQWFASGGYEQIAEVLFQQIDVDVYFLEFDDERSGDFKGI</sequence>
<proteinExistence type="predicted"/>
<name>A0A9W9JBK3_9EURO</name>
<dbReference type="AlphaFoldDB" id="A0A9W9JBK3"/>
<dbReference type="RefSeq" id="XP_058304236.1">
    <property type="nucleotide sequence ID" value="XM_058457337.1"/>
</dbReference>
<dbReference type="Proteomes" id="UP001150904">
    <property type="component" value="Unassembled WGS sequence"/>
</dbReference>
<dbReference type="SUPFAM" id="SSF51726">
    <property type="entry name" value="UROD/MetE-like"/>
    <property type="match status" value="1"/>
</dbReference>
<dbReference type="GeneID" id="83184638"/>
<reference evidence="1" key="1">
    <citation type="submission" date="2022-12" db="EMBL/GenBank/DDBJ databases">
        <authorList>
            <person name="Petersen C."/>
        </authorList>
    </citation>
    <scope>NUCLEOTIDE SEQUENCE</scope>
    <source>
        <strain evidence="1">IBT 15544</strain>
    </source>
</reference>
<gene>
    <name evidence="1" type="ORF">N7498_010281</name>
</gene>
<comment type="caution">
    <text evidence="1">The sequence shown here is derived from an EMBL/GenBank/DDBJ whole genome shotgun (WGS) entry which is preliminary data.</text>
</comment>
<keyword evidence="2" id="KW-1185">Reference proteome</keyword>
<reference evidence="1" key="2">
    <citation type="journal article" date="2023" name="IMA Fungus">
        <title>Comparative genomic study of the Penicillium genus elucidates a diverse pangenome and 15 lateral gene transfer events.</title>
        <authorList>
            <person name="Petersen C."/>
            <person name="Sorensen T."/>
            <person name="Nielsen M.R."/>
            <person name="Sondergaard T.E."/>
            <person name="Sorensen J.L."/>
            <person name="Fitzpatrick D.A."/>
            <person name="Frisvad J.C."/>
            <person name="Nielsen K.L."/>
        </authorList>
    </citation>
    <scope>NUCLEOTIDE SEQUENCE</scope>
    <source>
        <strain evidence="1">IBT 15544</strain>
    </source>
</reference>
<dbReference type="PANTHER" id="PTHR43844">
    <property type="entry name" value="METHIONINE SYNTHASE"/>
    <property type="match status" value="1"/>
</dbReference>
<dbReference type="Gene3D" id="3.20.20.210">
    <property type="match status" value="1"/>
</dbReference>
<evidence type="ECO:0000313" key="1">
    <source>
        <dbReference type="EMBL" id="KAJ5191296.1"/>
    </source>
</evidence>
<organism evidence="1 2">
    <name type="scientific">Penicillium cinerascens</name>
    <dbReference type="NCBI Taxonomy" id="70096"/>
    <lineage>
        <taxon>Eukaryota</taxon>
        <taxon>Fungi</taxon>
        <taxon>Dikarya</taxon>
        <taxon>Ascomycota</taxon>
        <taxon>Pezizomycotina</taxon>
        <taxon>Eurotiomycetes</taxon>
        <taxon>Eurotiomycetidae</taxon>
        <taxon>Eurotiales</taxon>
        <taxon>Aspergillaceae</taxon>
        <taxon>Penicillium</taxon>
    </lineage>
</organism>